<sequence>MALHVAVPLPRRALVAGAGLLTALGLAAAVALSPPDGGGDAGTAARERLAQVARAQDAWRTGHETYTTRLEDLGLPSRGDLAIVRGDAEGFCAGAHDPGTGAVVFYSSAGGFSAVPCG</sequence>
<evidence type="ECO:0000256" key="1">
    <source>
        <dbReference type="SAM" id="SignalP"/>
    </source>
</evidence>
<dbReference type="KEGG" id="kra:Krad_3010"/>
<accession>A6WCD5</accession>
<dbReference type="AlphaFoldDB" id="A6WCD5"/>
<feature type="signal peptide" evidence="1">
    <location>
        <begin position="1"/>
        <end position="28"/>
    </location>
</feature>
<reference evidence="3" key="1">
    <citation type="journal article" date="2008" name="PLoS ONE">
        <title>Survival in nuclear waste, extreme resistance, and potential applications gleaned from the genome sequence of Kineococcus radiotolerans SRS30216.</title>
        <authorList>
            <person name="Bagwell C.E."/>
            <person name="Bhat S."/>
            <person name="Hawkins G.M."/>
            <person name="Smith B.W."/>
            <person name="Biswas T."/>
            <person name="Hoover T.R."/>
            <person name="Saunders E."/>
            <person name="Han C.S."/>
            <person name="Tsodikov O.V."/>
            <person name="Shimkets L.J."/>
        </authorList>
    </citation>
    <scope>NUCLEOTIDE SEQUENCE [LARGE SCALE GENOMIC DNA]</scope>
    <source>
        <strain evidence="3">ATCC BAA-149 / DSM 14245 / SRS30216</strain>
    </source>
</reference>
<dbReference type="RefSeq" id="WP_012087279.1">
    <property type="nucleotide sequence ID" value="NC_009664.2"/>
</dbReference>
<feature type="chain" id="PRO_5039088206" evidence="1">
    <location>
        <begin position="29"/>
        <end position="118"/>
    </location>
</feature>
<protein>
    <submittedName>
        <fullName evidence="2">Uncharacterized protein</fullName>
    </submittedName>
</protein>
<name>A6WCD5_KINRD</name>
<dbReference type="OrthoDB" id="9967339at2"/>
<gene>
    <name evidence="2" type="ordered locus">Krad_3010</name>
</gene>
<dbReference type="EMBL" id="CP000750">
    <property type="protein sequence ID" value="ABS04474.1"/>
    <property type="molecule type" value="Genomic_DNA"/>
</dbReference>
<dbReference type="Proteomes" id="UP000001116">
    <property type="component" value="Chromosome"/>
</dbReference>
<proteinExistence type="predicted"/>
<keyword evidence="3" id="KW-1185">Reference proteome</keyword>
<organism evidence="2 3">
    <name type="scientific">Kineococcus radiotolerans (strain ATCC BAA-149 / DSM 14245 / SRS30216)</name>
    <dbReference type="NCBI Taxonomy" id="266940"/>
    <lineage>
        <taxon>Bacteria</taxon>
        <taxon>Bacillati</taxon>
        <taxon>Actinomycetota</taxon>
        <taxon>Actinomycetes</taxon>
        <taxon>Kineosporiales</taxon>
        <taxon>Kineosporiaceae</taxon>
        <taxon>Kineococcus</taxon>
    </lineage>
</organism>
<keyword evidence="1" id="KW-0732">Signal</keyword>
<evidence type="ECO:0000313" key="3">
    <source>
        <dbReference type="Proteomes" id="UP000001116"/>
    </source>
</evidence>
<evidence type="ECO:0000313" key="2">
    <source>
        <dbReference type="EMBL" id="ABS04474.1"/>
    </source>
</evidence>
<dbReference type="HOGENOM" id="CLU_2069967_0_0_11"/>
<dbReference type="STRING" id="266940.Krad_3010"/>